<evidence type="ECO:0000313" key="2">
    <source>
        <dbReference type="EMBL" id="GAA1679616.1"/>
    </source>
</evidence>
<organism evidence="2 3">
    <name type="scientific">Kribbella yunnanensis</name>
    <dbReference type="NCBI Taxonomy" id="190194"/>
    <lineage>
        <taxon>Bacteria</taxon>
        <taxon>Bacillati</taxon>
        <taxon>Actinomycetota</taxon>
        <taxon>Actinomycetes</taxon>
        <taxon>Propionibacteriales</taxon>
        <taxon>Kribbellaceae</taxon>
        <taxon>Kribbella</taxon>
    </lineage>
</organism>
<gene>
    <name evidence="2" type="ORF">GCM10009745_24410</name>
</gene>
<dbReference type="Proteomes" id="UP001500280">
    <property type="component" value="Unassembled WGS sequence"/>
</dbReference>
<keyword evidence="3" id="KW-1185">Reference proteome</keyword>
<dbReference type="InterPro" id="IPR010093">
    <property type="entry name" value="SinI_DNA-bd"/>
</dbReference>
<evidence type="ECO:0000259" key="1">
    <source>
        <dbReference type="Pfam" id="PF12728"/>
    </source>
</evidence>
<dbReference type="RefSeq" id="WP_344149605.1">
    <property type="nucleotide sequence ID" value="NZ_BAAANF010000008.1"/>
</dbReference>
<proteinExistence type="predicted"/>
<reference evidence="2 3" key="1">
    <citation type="journal article" date="2019" name="Int. J. Syst. Evol. Microbiol.">
        <title>The Global Catalogue of Microorganisms (GCM) 10K type strain sequencing project: providing services to taxonomists for standard genome sequencing and annotation.</title>
        <authorList>
            <consortium name="The Broad Institute Genomics Platform"/>
            <consortium name="The Broad Institute Genome Sequencing Center for Infectious Disease"/>
            <person name="Wu L."/>
            <person name="Ma J."/>
        </authorList>
    </citation>
    <scope>NUCLEOTIDE SEQUENCE [LARGE SCALE GENOMIC DNA]</scope>
    <source>
        <strain evidence="2 3">JCM 14307</strain>
    </source>
</reference>
<dbReference type="EMBL" id="BAAANF010000008">
    <property type="protein sequence ID" value="GAA1679616.1"/>
    <property type="molecule type" value="Genomic_DNA"/>
</dbReference>
<dbReference type="Pfam" id="PF12728">
    <property type="entry name" value="HTH_17"/>
    <property type="match status" value="1"/>
</dbReference>
<dbReference type="NCBIfam" id="TIGR01764">
    <property type="entry name" value="excise"/>
    <property type="match status" value="1"/>
</dbReference>
<sequence>MQTPLLLVPEQAAQELGIGRTAMFALIKEGAVESVKIGRSRRIPRVALEEYVARLRSQPAGPDAA</sequence>
<name>A0ABN2GZV5_9ACTN</name>
<evidence type="ECO:0000313" key="3">
    <source>
        <dbReference type="Proteomes" id="UP001500280"/>
    </source>
</evidence>
<dbReference type="InterPro" id="IPR041657">
    <property type="entry name" value="HTH_17"/>
</dbReference>
<protein>
    <recommendedName>
        <fullName evidence="1">Helix-turn-helix domain-containing protein</fullName>
    </recommendedName>
</protein>
<comment type="caution">
    <text evidence="2">The sequence shown here is derived from an EMBL/GenBank/DDBJ whole genome shotgun (WGS) entry which is preliminary data.</text>
</comment>
<accession>A0ABN2GZV5</accession>
<feature type="domain" description="Helix-turn-helix" evidence="1">
    <location>
        <begin position="9"/>
        <end position="54"/>
    </location>
</feature>